<dbReference type="HOGENOM" id="CLU_3198616_0_0_11"/>
<sequence>MACNFSDGNVVNVDERAIQTEDQLNCCFLIRYYLLLAEGAGGNIP</sequence>
<organism evidence="1 2">
    <name type="scientific">Corynebacterium durum F0235</name>
    <dbReference type="NCBI Taxonomy" id="1035195"/>
    <lineage>
        <taxon>Bacteria</taxon>
        <taxon>Bacillati</taxon>
        <taxon>Actinomycetota</taxon>
        <taxon>Actinomycetes</taxon>
        <taxon>Mycobacteriales</taxon>
        <taxon>Corynebacteriaceae</taxon>
        <taxon>Corynebacterium</taxon>
    </lineage>
</organism>
<protein>
    <submittedName>
        <fullName evidence="1">Uncharacterized protein</fullName>
    </submittedName>
</protein>
<name>L1MJY6_9CORY</name>
<accession>L1MJY6</accession>
<evidence type="ECO:0000313" key="2">
    <source>
        <dbReference type="Proteomes" id="UP000010445"/>
    </source>
</evidence>
<proteinExistence type="predicted"/>
<evidence type="ECO:0000313" key="1">
    <source>
        <dbReference type="EMBL" id="EKX91246.1"/>
    </source>
</evidence>
<dbReference type="Proteomes" id="UP000010445">
    <property type="component" value="Unassembled WGS sequence"/>
</dbReference>
<dbReference type="EMBL" id="AMEM01000013">
    <property type="protein sequence ID" value="EKX91246.1"/>
    <property type="molecule type" value="Genomic_DNA"/>
</dbReference>
<dbReference type="AlphaFoldDB" id="L1MJY6"/>
<comment type="caution">
    <text evidence="1">The sequence shown here is derived from an EMBL/GenBank/DDBJ whole genome shotgun (WGS) entry which is preliminary data.</text>
</comment>
<dbReference type="STRING" id="1035195.HMPREF9997_00849"/>
<gene>
    <name evidence="1" type="ORF">HMPREF9997_00849</name>
</gene>
<keyword evidence="2" id="KW-1185">Reference proteome</keyword>
<reference evidence="1 2" key="1">
    <citation type="submission" date="2012-05" db="EMBL/GenBank/DDBJ databases">
        <authorList>
            <person name="Weinstock G."/>
            <person name="Sodergren E."/>
            <person name="Lobos E.A."/>
            <person name="Fulton L."/>
            <person name="Fulton R."/>
            <person name="Courtney L."/>
            <person name="Fronick C."/>
            <person name="O'Laughlin M."/>
            <person name="Godfrey J."/>
            <person name="Wilson R.M."/>
            <person name="Miner T."/>
            <person name="Farmer C."/>
            <person name="Delehaunty K."/>
            <person name="Cordes M."/>
            <person name="Minx P."/>
            <person name="Tomlinson C."/>
            <person name="Chen J."/>
            <person name="Wollam A."/>
            <person name="Pepin K.H."/>
            <person name="Bhonagiri V."/>
            <person name="Zhang X."/>
            <person name="Suruliraj S."/>
            <person name="Warren W."/>
            <person name="Mitreva M."/>
            <person name="Mardis E.R."/>
            <person name="Wilson R.K."/>
        </authorList>
    </citation>
    <scope>NUCLEOTIDE SEQUENCE [LARGE SCALE GENOMIC DNA]</scope>
    <source>
        <strain evidence="1 2">F0235</strain>
    </source>
</reference>